<evidence type="ECO:0000259" key="2">
    <source>
        <dbReference type="Pfam" id="PF16113"/>
    </source>
</evidence>
<sequence length="88" mass="10030">MFDTLLYDKQDGIAWVTLNRPQALNAINMRMRDELWGVVQAVRDDPEVQIVIFRGAGERAFSAGADISEFGTAPSYVESRRARRERDL</sequence>
<feature type="non-terminal residue" evidence="3">
    <location>
        <position position="88"/>
    </location>
</feature>
<dbReference type="Pfam" id="PF16113">
    <property type="entry name" value="ECH_2"/>
    <property type="match status" value="1"/>
</dbReference>
<evidence type="ECO:0000313" key="3">
    <source>
        <dbReference type="EMBL" id="KKM13394.1"/>
    </source>
</evidence>
<protein>
    <recommendedName>
        <fullName evidence="2">Enoyl-CoA hydratase/isomerase domain-containing protein</fullName>
    </recommendedName>
</protein>
<comment type="similarity">
    <text evidence="1">Belongs to the enoyl-CoA hydratase/isomerase family.</text>
</comment>
<reference evidence="3" key="1">
    <citation type="journal article" date="2015" name="Nature">
        <title>Complex archaea that bridge the gap between prokaryotes and eukaryotes.</title>
        <authorList>
            <person name="Spang A."/>
            <person name="Saw J.H."/>
            <person name="Jorgensen S.L."/>
            <person name="Zaremba-Niedzwiedzka K."/>
            <person name="Martijn J."/>
            <person name="Lind A.E."/>
            <person name="van Eijk R."/>
            <person name="Schleper C."/>
            <person name="Guy L."/>
            <person name="Ettema T.J."/>
        </authorList>
    </citation>
    <scope>NUCLEOTIDE SEQUENCE</scope>
</reference>
<dbReference type="EMBL" id="LAZR01015389">
    <property type="protein sequence ID" value="KKM13394.1"/>
    <property type="molecule type" value="Genomic_DNA"/>
</dbReference>
<dbReference type="AlphaFoldDB" id="A0A0F9I179"/>
<dbReference type="Gene3D" id="3.90.226.10">
    <property type="entry name" value="2-enoyl-CoA Hydratase, Chain A, domain 1"/>
    <property type="match status" value="1"/>
</dbReference>
<dbReference type="PANTHER" id="PTHR43802:SF1">
    <property type="entry name" value="IP11341P-RELATED"/>
    <property type="match status" value="1"/>
</dbReference>
<evidence type="ECO:0000256" key="1">
    <source>
        <dbReference type="ARBA" id="ARBA00005254"/>
    </source>
</evidence>
<comment type="caution">
    <text evidence="3">The sequence shown here is derived from an EMBL/GenBank/DDBJ whole genome shotgun (WGS) entry which is preliminary data.</text>
</comment>
<name>A0A0F9I179_9ZZZZ</name>
<accession>A0A0F9I179</accession>
<dbReference type="PANTHER" id="PTHR43802">
    <property type="entry name" value="ENOYL-COA HYDRATASE"/>
    <property type="match status" value="1"/>
</dbReference>
<dbReference type="CDD" id="cd06558">
    <property type="entry name" value="crotonase-like"/>
    <property type="match status" value="1"/>
</dbReference>
<dbReference type="InterPro" id="IPR029045">
    <property type="entry name" value="ClpP/crotonase-like_dom_sf"/>
</dbReference>
<gene>
    <name evidence="3" type="ORF">LCGC14_1716710</name>
</gene>
<dbReference type="SUPFAM" id="SSF52096">
    <property type="entry name" value="ClpP/crotonase"/>
    <property type="match status" value="1"/>
</dbReference>
<feature type="domain" description="Enoyl-CoA hydratase/isomerase" evidence="2">
    <location>
        <begin position="14"/>
        <end position="71"/>
    </location>
</feature>
<organism evidence="3">
    <name type="scientific">marine sediment metagenome</name>
    <dbReference type="NCBI Taxonomy" id="412755"/>
    <lineage>
        <taxon>unclassified sequences</taxon>
        <taxon>metagenomes</taxon>
        <taxon>ecological metagenomes</taxon>
    </lineage>
</organism>
<proteinExistence type="inferred from homology"/>
<dbReference type="InterPro" id="IPR045004">
    <property type="entry name" value="ECH_dom"/>
</dbReference>